<dbReference type="Proteomes" id="UP001066276">
    <property type="component" value="Chromosome 3_2"/>
</dbReference>
<dbReference type="AlphaFoldDB" id="A0AAV7TTG2"/>
<proteinExistence type="predicted"/>
<reference evidence="2" key="1">
    <citation type="journal article" date="2022" name="bioRxiv">
        <title>Sequencing and chromosome-scale assembly of the giantPleurodeles waltlgenome.</title>
        <authorList>
            <person name="Brown T."/>
            <person name="Elewa A."/>
            <person name="Iarovenko S."/>
            <person name="Subramanian E."/>
            <person name="Araus A.J."/>
            <person name="Petzold A."/>
            <person name="Susuki M."/>
            <person name="Suzuki K.-i.T."/>
            <person name="Hayashi T."/>
            <person name="Toyoda A."/>
            <person name="Oliveira C."/>
            <person name="Osipova E."/>
            <person name="Leigh N.D."/>
            <person name="Simon A."/>
            <person name="Yun M.H."/>
        </authorList>
    </citation>
    <scope>NUCLEOTIDE SEQUENCE</scope>
    <source>
        <strain evidence="2">20211129_DDA</strain>
        <tissue evidence="2">Liver</tissue>
    </source>
</reference>
<sequence>MRGLHSPAPLQCVVDPQQVCSPSNAPRHHPHLHEENAGPWTPTERGSGPPPLSSPEGGPPMAPAALLTSLEAPASQGSRRHSANFDCDSLTGDVPGSGSLNPPAAPQGRPGPPMREGRRKVPCSSAASLRG</sequence>
<comment type="caution">
    <text evidence="2">The sequence shown here is derived from an EMBL/GenBank/DDBJ whole genome shotgun (WGS) entry which is preliminary data.</text>
</comment>
<evidence type="ECO:0000313" key="3">
    <source>
        <dbReference type="Proteomes" id="UP001066276"/>
    </source>
</evidence>
<evidence type="ECO:0000313" key="2">
    <source>
        <dbReference type="EMBL" id="KAJ1179898.1"/>
    </source>
</evidence>
<protein>
    <submittedName>
        <fullName evidence="2">Uncharacterized protein</fullName>
    </submittedName>
</protein>
<dbReference type="EMBL" id="JANPWB010000006">
    <property type="protein sequence ID" value="KAJ1179898.1"/>
    <property type="molecule type" value="Genomic_DNA"/>
</dbReference>
<gene>
    <name evidence="2" type="ORF">NDU88_005129</name>
</gene>
<feature type="compositionally biased region" description="Pro residues" evidence="1">
    <location>
        <begin position="103"/>
        <end position="113"/>
    </location>
</feature>
<organism evidence="2 3">
    <name type="scientific">Pleurodeles waltl</name>
    <name type="common">Iberian ribbed newt</name>
    <dbReference type="NCBI Taxonomy" id="8319"/>
    <lineage>
        <taxon>Eukaryota</taxon>
        <taxon>Metazoa</taxon>
        <taxon>Chordata</taxon>
        <taxon>Craniata</taxon>
        <taxon>Vertebrata</taxon>
        <taxon>Euteleostomi</taxon>
        <taxon>Amphibia</taxon>
        <taxon>Batrachia</taxon>
        <taxon>Caudata</taxon>
        <taxon>Salamandroidea</taxon>
        <taxon>Salamandridae</taxon>
        <taxon>Pleurodelinae</taxon>
        <taxon>Pleurodeles</taxon>
    </lineage>
</organism>
<accession>A0AAV7TTG2</accession>
<feature type="compositionally biased region" description="Pro residues" evidence="1">
    <location>
        <begin position="48"/>
        <end position="62"/>
    </location>
</feature>
<keyword evidence="3" id="KW-1185">Reference proteome</keyword>
<feature type="region of interest" description="Disordered" evidence="1">
    <location>
        <begin position="17"/>
        <end position="131"/>
    </location>
</feature>
<evidence type="ECO:0000256" key="1">
    <source>
        <dbReference type="SAM" id="MobiDB-lite"/>
    </source>
</evidence>
<name>A0AAV7TTG2_PLEWA</name>